<dbReference type="RefSeq" id="WP_108343224.1">
    <property type="nucleotide sequence ID" value="NZ_PYXZ01000001.1"/>
</dbReference>
<feature type="region of interest" description="Disordered" evidence="1">
    <location>
        <begin position="1"/>
        <end position="37"/>
    </location>
</feature>
<feature type="compositionally biased region" description="Basic and acidic residues" evidence="1">
    <location>
        <begin position="1"/>
        <end position="16"/>
    </location>
</feature>
<dbReference type="AlphaFoldDB" id="A0A2R7Z331"/>
<dbReference type="OrthoDB" id="9898915at2"/>
<protein>
    <submittedName>
        <fullName evidence="2">Uncharacterized protein</fullName>
    </submittedName>
</protein>
<evidence type="ECO:0000313" key="2">
    <source>
        <dbReference type="EMBL" id="PUA83038.1"/>
    </source>
</evidence>
<accession>A0A2R7Z331</accession>
<comment type="caution">
    <text evidence="2">The sequence shown here is derived from an EMBL/GenBank/DDBJ whole genome shotgun (WGS) entry which is preliminary data.</text>
</comment>
<gene>
    <name evidence="2" type="ORF">C7S10_04990</name>
</gene>
<sequence>MATSTEERLELLRKYDSSGSYASNDPATGQDPTGRVQVTVDPSNRVTNVQVATLDDGLRSPGALAIAVRDAFDDASVQRHLAGRAGRPASTAPRTVEVPVRPTRRPQMDPNPNRQPNLDLLRDRGHTPDLTISAVGISRNECVQVTLLPASSAGEVEVVEPGWLANASTGQVSNALTEAFEAAYENRGN</sequence>
<dbReference type="Proteomes" id="UP000244867">
    <property type="component" value="Unassembled WGS sequence"/>
</dbReference>
<dbReference type="EMBL" id="PYXZ01000001">
    <property type="protein sequence ID" value="PUA83038.1"/>
    <property type="molecule type" value="Genomic_DNA"/>
</dbReference>
<evidence type="ECO:0000313" key="3">
    <source>
        <dbReference type="Proteomes" id="UP000244867"/>
    </source>
</evidence>
<keyword evidence="3" id="KW-1185">Reference proteome</keyword>
<evidence type="ECO:0000256" key="1">
    <source>
        <dbReference type="SAM" id="MobiDB-lite"/>
    </source>
</evidence>
<proteinExistence type="predicted"/>
<feature type="compositionally biased region" description="Polar residues" evidence="1">
    <location>
        <begin position="17"/>
        <end position="31"/>
    </location>
</feature>
<reference evidence="2 3" key="1">
    <citation type="submission" date="2018-03" db="EMBL/GenBank/DDBJ databases">
        <authorList>
            <person name="Keele B.F."/>
        </authorList>
    </citation>
    <scope>NUCLEOTIDE SEQUENCE [LARGE SCALE GENOMIC DNA]</scope>
    <source>
        <strain evidence="2 3">IB-3</strain>
    </source>
</reference>
<name>A0A2R7Z331_9ACTN</name>
<organism evidence="2 3">
    <name type="scientific">Nocardioides currus</name>
    <dbReference type="NCBI Taxonomy" id="2133958"/>
    <lineage>
        <taxon>Bacteria</taxon>
        <taxon>Bacillati</taxon>
        <taxon>Actinomycetota</taxon>
        <taxon>Actinomycetes</taxon>
        <taxon>Propionibacteriales</taxon>
        <taxon>Nocardioidaceae</taxon>
        <taxon>Nocardioides</taxon>
    </lineage>
</organism>